<feature type="compositionally biased region" description="Acidic residues" evidence="1">
    <location>
        <begin position="172"/>
        <end position="182"/>
    </location>
</feature>
<accession>A0A804MIY9</accession>
<protein>
    <submittedName>
        <fullName evidence="2">Uncharacterized protein</fullName>
    </submittedName>
</protein>
<feature type="compositionally biased region" description="Basic and acidic residues" evidence="1">
    <location>
        <begin position="106"/>
        <end position="116"/>
    </location>
</feature>
<feature type="region of interest" description="Disordered" evidence="1">
    <location>
        <begin position="91"/>
        <end position="124"/>
    </location>
</feature>
<dbReference type="Proteomes" id="UP000007305">
    <property type="component" value="Chromosome 2"/>
</dbReference>
<dbReference type="Gramene" id="Zm00001eb089450_T001">
    <property type="protein sequence ID" value="Zm00001eb089450_P001"/>
    <property type="gene ID" value="Zm00001eb089450"/>
</dbReference>
<name>A0A804MIY9_MAIZE</name>
<reference evidence="2" key="3">
    <citation type="submission" date="2021-05" db="UniProtKB">
        <authorList>
            <consortium name="EnsemblPlants"/>
        </authorList>
    </citation>
    <scope>IDENTIFICATION</scope>
    <source>
        <strain evidence="2">cv. B73</strain>
    </source>
</reference>
<dbReference type="AlphaFoldDB" id="A0A804MIY9"/>
<dbReference type="EnsemblPlants" id="Zm00001eb089450_T001">
    <property type="protein sequence ID" value="Zm00001eb089450_P001"/>
    <property type="gene ID" value="Zm00001eb089450"/>
</dbReference>
<feature type="region of interest" description="Disordered" evidence="1">
    <location>
        <begin position="51"/>
        <end position="76"/>
    </location>
</feature>
<feature type="compositionally biased region" description="Basic and acidic residues" evidence="1">
    <location>
        <begin position="156"/>
        <end position="166"/>
    </location>
</feature>
<keyword evidence="3" id="KW-1185">Reference proteome</keyword>
<sequence length="261" mass="28601">MSYSKKIAYCISKIPILRNEMKQTGPKRKVLYYIILDLYSGQIMREGVCDGRSVEDEATDDERGEGEGGGDGERDAAGEDAELELDGVDHGEQQEEGAHGGAPGGEQHHGLREPEHGAAPLPRPGGAPCRHLLAVVGRRGLLVGVAVEVVGGQERDGELHPLRHEAGQQVEAEGEDLEEEEVARDVVPRDAGGRHGRGRRDGARDPDEHRHREEGVGRHDSLQRLHVQFRVAPPQRRHRCRRCLRVVSFPGCALRVCGDGE</sequence>
<feature type="compositionally biased region" description="Acidic residues" evidence="1">
    <location>
        <begin position="56"/>
        <end position="70"/>
    </location>
</feature>
<evidence type="ECO:0000313" key="3">
    <source>
        <dbReference type="Proteomes" id="UP000007305"/>
    </source>
</evidence>
<evidence type="ECO:0000313" key="2">
    <source>
        <dbReference type="EnsemblPlants" id="Zm00001eb089450_P001"/>
    </source>
</evidence>
<evidence type="ECO:0000256" key="1">
    <source>
        <dbReference type="SAM" id="MobiDB-lite"/>
    </source>
</evidence>
<dbReference type="InParanoid" id="A0A804MIY9"/>
<feature type="compositionally biased region" description="Basic and acidic residues" evidence="1">
    <location>
        <begin position="183"/>
        <end position="219"/>
    </location>
</feature>
<proteinExistence type="predicted"/>
<reference evidence="2" key="2">
    <citation type="submission" date="2019-07" db="EMBL/GenBank/DDBJ databases">
        <authorList>
            <person name="Seetharam A."/>
            <person name="Woodhouse M."/>
            <person name="Cannon E."/>
        </authorList>
    </citation>
    <scope>NUCLEOTIDE SEQUENCE [LARGE SCALE GENOMIC DNA]</scope>
    <source>
        <strain evidence="2">cv. B73</strain>
    </source>
</reference>
<feature type="region of interest" description="Disordered" evidence="1">
    <location>
        <begin position="156"/>
        <end position="219"/>
    </location>
</feature>
<organism evidence="2 3">
    <name type="scientific">Zea mays</name>
    <name type="common">Maize</name>
    <dbReference type="NCBI Taxonomy" id="4577"/>
    <lineage>
        <taxon>Eukaryota</taxon>
        <taxon>Viridiplantae</taxon>
        <taxon>Streptophyta</taxon>
        <taxon>Embryophyta</taxon>
        <taxon>Tracheophyta</taxon>
        <taxon>Spermatophyta</taxon>
        <taxon>Magnoliopsida</taxon>
        <taxon>Liliopsida</taxon>
        <taxon>Poales</taxon>
        <taxon>Poaceae</taxon>
        <taxon>PACMAD clade</taxon>
        <taxon>Panicoideae</taxon>
        <taxon>Andropogonodae</taxon>
        <taxon>Andropogoneae</taxon>
        <taxon>Tripsacinae</taxon>
        <taxon>Zea</taxon>
    </lineage>
</organism>
<reference evidence="3" key="1">
    <citation type="submission" date="2015-12" db="EMBL/GenBank/DDBJ databases">
        <title>Update maize B73 reference genome by single molecule sequencing technologies.</title>
        <authorList>
            <consortium name="Maize Genome Sequencing Project"/>
            <person name="Ware D."/>
        </authorList>
    </citation>
    <scope>NUCLEOTIDE SEQUENCE [LARGE SCALE GENOMIC DNA]</scope>
    <source>
        <strain evidence="3">cv. B73</strain>
    </source>
</reference>